<dbReference type="Proteomes" id="UP000253790">
    <property type="component" value="Chromosome"/>
</dbReference>
<name>A0A345NQ47_9MICO</name>
<protein>
    <submittedName>
        <fullName evidence="1">Uncharacterized protein</fullName>
    </submittedName>
</protein>
<sequence length="67" mass="7378">MSTMRVIVTCPPAEDDLPCDDCTMPDAMPWLLLATAWPAGLALTAGWTVRTAWAVAHNPDALRWLLR</sequence>
<keyword evidence="2" id="KW-1185">Reference proteome</keyword>
<dbReference type="AlphaFoldDB" id="A0A345NQ47"/>
<accession>A0A345NQ47</accession>
<reference evidence="1 2" key="1">
    <citation type="submission" date="2018-07" db="EMBL/GenBank/DDBJ databases">
        <title>Complete genome sequencing of Ornithinimicrobium sp. AMA3305.</title>
        <authorList>
            <person name="Bae J.-W."/>
        </authorList>
    </citation>
    <scope>NUCLEOTIDE SEQUENCE [LARGE SCALE GENOMIC DNA]</scope>
    <source>
        <strain evidence="1 2">AMA3305</strain>
    </source>
</reference>
<evidence type="ECO:0000313" key="2">
    <source>
        <dbReference type="Proteomes" id="UP000253790"/>
    </source>
</evidence>
<evidence type="ECO:0000313" key="1">
    <source>
        <dbReference type="EMBL" id="AXH97155.1"/>
    </source>
</evidence>
<proteinExistence type="predicted"/>
<organism evidence="1 2">
    <name type="scientific">Ornithinimicrobium avium</name>
    <dbReference type="NCBI Taxonomy" id="2283195"/>
    <lineage>
        <taxon>Bacteria</taxon>
        <taxon>Bacillati</taxon>
        <taxon>Actinomycetota</taxon>
        <taxon>Actinomycetes</taxon>
        <taxon>Micrococcales</taxon>
        <taxon>Ornithinimicrobiaceae</taxon>
        <taxon>Ornithinimicrobium</taxon>
    </lineage>
</organism>
<dbReference type="KEGG" id="orn:DV701_14440"/>
<dbReference type="EMBL" id="CP031229">
    <property type="protein sequence ID" value="AXH97155.1"/>
    <property type="molecule type" value="Genomic_DNA"/>
</dbReference>
<gene>
    <name evidence="1" type="ORF">DV701_14440</name>
</gene>